<dbReference type="RefSeq" id="WP_269332704.1">
    <property type="nucleotide sequence ID" value="NZ_JAMZFT010000002.1"/>
</dbReference>
<accession>A0A9J6PEC0</accession>
<protein>
    <submittedName>
        <fullName evidence="4">TetR family transcriptional regulator</fullName>
    </submittedName>
</protein>
<evidence type="ECO:0000313" key="4">
    <source>
        <dbReference type="EMBL" id="MCP1336758.1"/>
    </source>
</evidence>
<feature type="DNA-binding region" description="H-T-H motif" evidence="2">
    <location>
        <begin position="39"/>
        <end position="58"/>
    </location>
</feature>
<dbReference type="InterPro" id="IPR036271">
    <property type="entry name" value="Tet_transcr_reg_TetR-rel_C_sf"/>
</dbReference>
<dbReference type="PANTHER" id="PTHR30328">
    <property type="entry name" value="TRANSCRIPTIONAL REPRESSOR"/>
    <property type="match status" value="1"/>
</dbReference>
<dbReference type="PRINTS" id="PR00455">
    <property type="entry name" value="HTHTETR"/>
</dbReference>
<dbReference type="Pfam" id="PF17938">
    <property type="entry name" value="TetR_C_29"/>
    <property type="match status" value="1"/>
</dbReference>
<dbReference type="GO" id="GO:0003677">
    <property type="term" value="F:DNA binding"/>
    <property type="evidence" value="ECO:0007669"/>
    <property type="project" value="UniProtKB-UniRule"/>
</dbReference>
<dbReference type="InterPro" id="IPR050109">
    <property type="entry name" value="HTH-type_TetR-like_transc_reg"/>
</dbReference>
<evidence type="ECO:0000256" key="2">
    <source>
        <dbReference type="PROSITE-ProRule" id="PRU00335"/>
    </source>
</evidence>
<dbReference type="InterPro" id="IPR009057">
    <property type="entry name" value="Homeodomain-like_sf"/>
</dbReference>
<gene>
    <name evidence="4" type="ORF">NJQ99_10095</name>
</gene>
<dbReference type="Pfam" id="PF00440">
    <property type="entry name" value="TetR_N"/>
    <property type="match status" value="1"/>
</dbReference>
<keyword evidence="1 2" id="KW-0238">DNA-binding</keyword>
<sequence>MSQSAATAPRATRDPDRTRASILAAARRAFADHGLDGARVDAIAEASGANKRMLYYYFGDKEGLFRAVIEAIYEELCTAAGALDLDAPPEDALMRYVDFIWGYYTANPEAITLLNSENLHGARHLSQSQRVREIEAPFAAKLDALLDRGRAAGLFRDGLTATRLHITVVALAYFFLSNNATLSIFFGEPLGTPAARDSWHAHMRTSVRAMVMKG</sequence>
<keyword evidence="5" id="KW-1185">Reference proteome</keyword>
<name>A0A9J6PEC0_9PROT</name>
<dbReference type="EMBL" id="JAMZFT010000002">
    <property type="protein sequence ID" value="MCP1336758.1"/>
    <property type="molecule type" value="Genomic_DNA"/>
</dbReference>
<evidence type="ECO:0000259" key="3">
    <source>
        <dbReference type="PROSITE" id="PS50977"/>
    </source>
</evidence>
<dbReference type="Gene3D" id="1.10.357.10">
    <property type="entry name" value="Tetracycline Repressor, domain 2"/>
    <property type="match status" value="1"/>
</dbReference>
<evidence type="ECO:0000313" key="5">
    <source>
        <dbReference type="Proteomes" id="UP001055804"/>
    </source>
</evidence>
<dbReference type="AlphaFoldDB" id="A0A9J6PEC0"/>
<feature type="domain" description="HTH tetR-type" evidence="3">
    <location>
        <begin position="16"/>
        <end position="76"/>
    </location>
</feature>
<dbReference type="Proteomes" id="UP001055804">
    <property type="component" value="Unassembled WGS sequence"/>
</dbReference>
<dbReference type="PROSITE" id="PS50977">
    <property type="entry name" value="HTH_TETR_2"/>
    <property type="match status" value="1"/>
</dbReference>
<evidence type="ECO:0000256" key="1">
    <source>
        <dbReference type="ARBA" id="ARBA00023125"/>
    </source>
</evidence>
<dbReference type="PANTHER" id="PTHR30328:SF54">
    <property type="entry name" value="HTH-TYPE TRANSCRIPTIONAL REPRESSOR SCO4008"/>
    <property type="match status" value="1"/>
</dbReference>
<dbReference type="SUPFAM" id="SSF46689">
    <property type="entry name" value="Homeodomain-like"/>
    <property type="match status" value="1"/>
</dbReference>
<proteinExistence type="predicted"/>
<comment type="caution">
    <text evidence="4">The sequence shown here is derived from an EMBL/GenBank/DDBJ whole genome shotgun (WGS) entry which is preliminary data.</text>
</comment>
<dbReference type="SUPFAM" id="SSF48498">
    <property type="entry name" value="Tetracyclin repressor-like, C-terminal domain"/>
    <property type="match status" value="1"/>
</dbReference>
<dbReference type="InterPro" id="IPR001647">
    <property type="entry name" value="HTH_TetR"/>
</dbReference>
<organism evidence="4 5">
    <name type="scientific">Futiania mangrovi</name>
    <dbReference type="NCBI Taxonomy" id="2959716"/>
    <lineage>
        <taxon>Bacteria</taxon>
        <taxon>Pseudomonadati</taxon>
        <taxon>Pseudomonadota</taxon>
        <taxon>Alphaproteobacteria</taxon>
        <taxon>Futianiales</taxon>
        <taxon>Futianiaceae</taxon>
        <taxon>Futiania</taxon>
    </lineage>
</organism>
<reference evidence="4" key="1">
    <citation type="submission" date="2022-06" db="EMBL/GenBank/DDBJ databases">
        <title>Isolation and Genomics of Futiania mangrovii gen. nov., sp. nov., a Rare and Metabolically-versatile member in the Class Alphaproteobacteria.</title>
        <authorList>
            <person name="Liu L."/>
            <person name="Huang W.-C."/>
            <person name="Pan J."/>
            <person name="Li J."/>
            <person name="Huang Y."/>
            <person name="Du H."/>
            <person name="Liu Y."/>
            <person name="Li M."/>
        </authorList>
    </citation>
    <scope>NUCLEOTIDE SEQUENCE</scope>
    <source>
        <strain evidence="4">FT118</strain>
    </source>
</reference>
<dbReference type="InterPro" id="IPR041474">
    <property type="entry name" value="NicS_C"/>
</dbReference>